<protein>
    <submittedName>
        <fullName evidence="2">Uncharacterized protein</fullName>
    </submittedName>
</protein>
<dbReference type="EMBL" id="BMHA01000002">
    <property type="protein sequence ID" value="GGI03681.1"/>
    <property type="molecule type" value="Genomic_DNA"/>
</dbReference>
<feature type="compositionally biased region" description="Acidic residues" evidence="1">
    <location>
        <begin position="50"/>
        <end position="62"/>
    </location>
</feature>
<feature type="compositionally biased region" description="Basic and acidic residues" evidence="1">
    <location>
        <begin position="1"/>
        <end position="15"/>
    </location>
</feature>
<reference evidence="2" key="2">
    <citation type="submission" date="2020-09" db="EMBL/GenBank/DDBJ databases">
        <authorList>
            <person name="Sun Q."/>
            <person name="Zhou Y."/>
        </authorList>
    </citation>
    <scope>NUCLEOTIDE SEQUENCE</scope>
    <source>
        <strain evidence="2">CGMCC 1.14988</strain>
    </source>
</reference>
<sequence length="62" mass="6662">MSDARRPEGREHEPAPPEQDLPQQELERSERDAGGDAPAAGTTEEREAVAEDADELFGGDGD</sequence>
<dbReference type="AlphaFoldDB" id="A0A8J3ESS6"/>
<keyword evidence="3" id="KW-1185">Reference proteome</keyword>
<evidence type="ECO:0000313" key="2">
    <source>
        <dbReference type="EMBL" id="GGI03681.1"/>
    </source>
</evidence>
<evidence type="ECO:0000313" key="3">
    <source>
        <dbReference type="Proteomes" id="UP000650511"/>
    </source>
</evidence>
<comment type="caution">
    <text evidence="2">The sequence shown here is derived from an EMBL/GenBank/DDBJ whole genome shotgun (WGS) entry which is preliminary data.</text>
</comment>
<feature type="compositionally biased region" description="Basic and acidic residues" evidence="1">
    <location>
        <begin position="25"/>
        <end position="34"/>
    </location>
</feature>
<feature type="region of interest" description="Disordered" evidence="1">
    <location>
        <begin position="1"/>
        <end position="62"/>
    </location>
</feature>
<dbReference type="RefSeq" id="WP_130650965.1">
    <property type="nucleotide sequence ID" value="NZ_BMHA01000002.1"/>
</dbReference>
<accession>A0A8J3ESS6</accession>
<reference evidence="2" key="1">
    <citation type="journal article" date="2014" name="Int. J. Syst. Evol. Microbiol.">
        <title>Complete genome sequence of Corynebacterium casei LMG S-19264T (=DSM 44701T), isolated from a smear-ripened cheese.</title>
        <authorList>
            <consortium name="US DOE Joint Genome Institute (JGI-PGF)"/>
            <person name="Walter F."/>
            <person name="Albersmeier A."/>
            <person name="Kalinowski J."/>
            <person name="Ruckert C."/>
        </authorList>
    </citation>
    <scope>NUCLEOTIDE SEQUENCE</scope>
    <source>
        <strain evidence="2">CGMCC 1.14988</strain>
    </source>
</reference>
<dbReference type="Proteomes" id="UP000650511">
    <property type="component" value="Unassembled WGS sequence"/>
</dbReference>
<evidence type="ECO:0000256" key="1">
    <source>
        <dbReference type="SAM" id="MobiDB-lite"/>
    </source>
</evidence>
<name>A0A8J3ESS6_9ACTN</name>
<proteinExistence type="predicted"/>
<gene>
    <name evidence="2" type="ORF">GCM10011354_05250</name>
</gene>
<organism evidence="2 3">
    <name type="scientific">Egicoccus halophilus</name>
    <dbReference type="NCBI Taxonomy" id="1670830"/>
    <lineage>
        <taxon>Bacteria</taxon>
        <taxon>Bacillati</taxon>
        <taxon>Actinomycetota</taxon>
        <taxon>Nitriliruptoria</taxon>
        <taxon>Egicoccales</taxon>
        <taxon>Egicoccaceae</taxon>
        <taxon>Egicoccus</taxon>
    </lineage>
</organism>